<feature type="domain" description="Na+/H+ antiporter MnhB subunit-related protein" evidence="7">
    <location>
        <begin position="109"/>
        <end position="251"/>
    </location>
</feature>
<dbReference type="GeneID" id="13012919"/>
<dbReference type="InterPro" id="IPR050622">
    <property type="entry name" value="CPA3_antiporter_subunitB"/>
</dbReference>
<organism evidence="8 9">
    <name type="scientific">Thermogladius calderae (strain DSM 22663 / VKM B-2946 / 1633)</name>
    <dbReference type="NCBI Taxonomy" id="1184251"/>
    <lineage>
        <taxon>Archaea</taxon>
        <taxon>Thermoproteota</taxon>
        <taxon>Thermoprotei</taxon>
        <taxon>Desulfurococcales</taxon>
        <taxon>Desulfurococcaceae</taxon>
        <taxon>Thermogladius</taxon>
    </lineage>
</organism>
<dbReference type="eggNOG" id="arCOG03077">
    <property type="taxonomic scope" value="Archaea"/>
</dbReference>
<feature type="transmembrane region" description="Helical" evidence="6">
    <location>
        <begin position="178"/>
        <end position="203"/>
    </location>
</feature>
<evidence type="ECO:0000256" key="6">
    <source>
        <dbReference type="SAM" id="Phobius"/>
    </source>
</evidence>
<accession>I3TE49</accession>
<dbReference type="eggNOG" id="arCOG03079">
    <property type="taxonomic scope" value="Archaea"/>
</dbReference>
<feature type="transmembrane region" description="Helical" evidence="6">
    <location>
        <begin position="215"/>
        <end position="238"/>
    </location>
</feature>
<feature type="transmembrane region" description="Helical" evidence="6">
    <location>
        <begin position="7"/>
        <end position="27"/>
    </location>
</feature>
<proteinExistence type="predicted"/>
<feature type="transmembrane region" description="Helical" evidence="6">
    <location>
        <begin position="113"/>
        <end position="134"/>
    </location>
</feature>
<evidence type="ECO:0000256" key="1">
    <source>
        <dbReference type="ARBA" id="ARBA00004651"/>
    </source>
</evidence>
<dbReference type="AlphaFoldDB" id="I3TE49"/>
<keyword evidence="9" id="KW-1185">Reference proteome</keyword>
<evidence type="ECO:0000256" key="4">
    <source>
        <dbReference type="ARBA" id="ARBA00022989"/>
    </source>
</evidence>
<dbReference type="OrthoDB" id="19265at2157"/>
<comment type="subcellular location">
    <subcellularLocation>
        <location evidence="1">Cell membrane</location>
        <topology evidence="1">Multi-pass membrane protein</topology>
    </subcellularLocation>
</comment>
<feature type="transmembrane region" description="Helical" evidence="6">
    <location>
        <begin position="82"/>
        <end position="101"/>
    </location>
</feature>
<name>I3TE49_THEC1</name>
<gene>
    <name evidence="8" type="ordered locus">TCELL_0612</name>
</gene>
<dbReference type="EMBL" id="CP003531">
    <property type="protein sequence ID" value="AFK51037.1"/>
    <property type="molecule type" value="Genomic_DNA"/>
</dbReference>
<sequence>MRSRGTLEDVGLVLSILLGVLLTYYLVRADVVSLTYGNIPLANLYLRTVPDPSSLFTSRSPEVVTSVIWDQRGYDTYFETSVLFIAIIGVLYLASLTGGLYKSSVSTVIPRVITKILFPVIVAVSVSVALHGHLTPGGGFQGGSIFAVAPFLYLLVFGRSLLEGKGFRSNALIFARSLAVFLITVVGSIVLVIGLLTGVPAFLFQNQPKPQLSPIGYPAYVVLPWGSVLLFSGTLMILNVLEFTAVSTGFTLALIVIDTVTGGRE</sequence>
<evidence type="ECO:0000313" key="9">
    <source>
        <dbReference type="Proteomes" id="UP000005270"/>
    </source>
</evidence>
<dbReference type="Proteomes" id="UP000005270">
    <property type="component" value="Chromosome"/>
</dbReference>
<dbReference type="PANTHER" id="PTHR33932:SF4">
    <property type="entry name" value="NA(+)_H(+) ANTIPORTER SUBUNIT B"/>
    <property type="match status" value="1"/>
</dbReference>
<keyword evidence="3 6" id="KW-0812">Transmembrane</keyword>
<dbReference type="RefSeq" id="WP_014737287.1">
    <property type="nucleotide sequence ID" value="NC_017954.1"/>
</dbReference>
<keyword evidence="4 6" id="KW-1133">Transmembrane helix</keyword>
<dbReference type="PANTHER" id="PTHR33932">
    <property type="entry name" value="NA(+)/H(+) ANTIPORTER SUBUNIT B"/>
    <property type="match status" value="1"/>
</dbReference>
<dbReference type="Pfam" id="PF04039">
    <property type="entry name" value="MnhB"/>
    <property type="match status" value="1"/>
</dbReference>
<evidence type="ECO:0000256" key="5">
    <source>
        <dbReference type="ARBA" id="ARBA00023136"/>
    </source>
</evidence>
<evidence type="ECO:0000256" key="2">
    <source>
        <dbReference type="ARBA" id="ARBA00022475"/>
    </source>
</evidence>
<feature type="transmembrane region" description="Helical" evidence="6">
    <location>
        <begin position="140"/>
        <end position="157"/>
    </location>
</feature>
<reference evidence="8 9" key="1">
    <citation type="journal article" date="2012" name="J. Bacteriol.">
        <title>Complete genome sequence of the hyperthermophilic cellulolytic Crenarchaeon 'Thermogladius cellulolyticus' 1633.</title>
        <authorList>
            <person name="Mardanov A.V."/>
            <person name="Kochetkova T.V."/>
            <person name="Beletsky A.V."/>
            <person name="Bonch-Osmolovskaya E.A."/>
            <person name="Ravin N.V."/>
            <person name="Skryabin K.G."/>
        </authorList>
    </citation>
    <scope>NUCLEOTIDE SEQUENCE [LARGE SCALE GENOMIC DNA]</scope>
    <source>
        <strain evidence="9">DSM 22663 / VKM B-2946 / 1633</strain>
    </source>
</reference>
<dbReference type="KEGG" id="thg:TCELL_0612"/>
<dbReference type="InParanoid" id="I3TE49"/>
<protein>
    <submittedName>
        <fullName evidence="8">Na+/H+ antiporter, subunit MnhB</fullName>
    </submittedName>
</protein>
<evidence type="ECO:0000259" key="7">
    <source>
        <dbReference type="Pfam" id="PF04039"/>
    </source>
</evidence>
<evidence type="ECO:0000256" key="3">
    <source>
        <dbReference type="ARBA" id="ARBA00022692"/>
    </source>
</evidence>
<dbReference type="GO" id="GO:0005886">
    <property type="term" value="C:plasma membrane"/>
    <property type="evidence" value="ECO:0007669"/>
    <property type="project" value="UniProtKB-SubCell"/>
</dbReference>
<dbReference type="HOGENOM" id="CLU_069132_2_0_2"/>
<dbReference type="InterPro" id="IPR007182">
    <property type="entry name" value="MnhB"/>
</dbReference>
<evidence type="ECO:0000313" key="8">
    <source>
        <dbReference type="EMBL" id="AFK51037.1"/>
    </source>
</evidence>
<dbReference type="STRING" id="1184251.TCELL_0612"/>
<keyword evidence="5 6" id="KW-0472">Membrane</keyword>
<keyword evidence="2" id="KW-1003">Cell membrane</keyword>